<dbReference type="PANTHER" id="PTHR11487">
    <property type="entry name" value="THIOESTERASE"/>
    <property type="match status" value="1"/>
</dbReference>
<dbReference type="InterPro" id="IPR029058">
    <property type="entry name" value="AB_hydrolase_fold"/>
</dbReference>
<dbReference type="PANTHER" id="PTHR11487:SF0">
    <property type="entry name" value="S-ACYL FATTY ACID SYNTHASE THIOESTERASE, MEDIUM CHAIN"/>
    <property type="match status" value="1"/>
</dbReference>
<name>A0A2S0VNB1_9ALTE</name>
<dbReference type="Proteomes" id="UP000244441">
    <property type="component" value="Chromosome"/>
</dbReference>
<comment type="similarity">
    <text evidence="1">Belongs to the thioesterase family.</text>
</comment>
<dbReference type="KEGG" id="cate:C2869_04300"/>
<protein>
    <submittedName>
        <fullName evidence="3">Thioesterase</fullName>
    </submittedName>
</protein>
<evidence type="ECO:0000313" key="4">
    <source>
        <dbReference type="Proteomes" id="UP000244441"/>
    </source>
</evidence>
<feature type="domain" description="Thioesterase" evidence="2">
    <location>
        <begin position="18"/>
        <end position="240"/>
    </location>
</feature>
<accession>A0A2S0VNB1</accession>
<dbReference type="AlphaFoldDB" id="A0A2S0VNB1"/>
<proteinExistence type="inferred from homology"/>
<dbReference type="SUPFAM" id="SSF53474">
    <property type="entry name" value="alpha/beta-Hydrolases"/>
    <property type="match status" value="1"/>
</dbReference>
<evidence type="ECO:0000313" key="3">
    <source>
        <dbReference type="EMBL" id="AWB65707.1"/>
    </source>
</evidence>
<dbReference type="RefSeq" id="WP_108601781.1">
    <property type="nucleotide sequence ID" value="NZ_CP026604.1"/>
</dbReference>
<evidence type="ECO:0000259" key="2">
    <source>
        <dbReference type="Pfam" id="PF00975"/>
    </source>
</evidence>
<keyword evidence="4" id="KW-1185">Reference proteome</keyword>
<dbReference type="GO" id="GO:0008610">
    <property type="term" value="P:lipid biosynthetic process"/>
    <property type="evidence" value="ECO:0007669"/>
    <property type="project" value="TreeGrafter"/>
</dbReference>
<dbReference type="EMBL" id="CP026604">
    <property type="protein sequence ID" value="AWB65707.1"/>
    <property type="molecule type" value="Genomic_DNA"/>
</dbReference>
<dbReference type="Gene3D" id="3.40.50.1820">
    <property type="entry name" value="alpha/beta hydrolase"/>
    <property type="match status" value="1"/>
</dbReference>
<reference evidence="3 4" key="1">
    <citation type="submission" date="2018-01" db="EMBL/GenBank/DDBJ databases">
        <title>Genome sequence of a Cantenovulum-like bacteria.</title>
        <authorList>
            <person name="Tan W.R."/>
            <person name="Lau N.-S."/>
            <person name="Go F."/>
            <person name="Amirul A.-A.A."/>
        </authorList>
    </citation>
    <scope>NUCLEOTIDE SEQUENCE [LARGE SCALE GENOMIC DNA]</scope>
    <source>
        <strain evidence="3 4">CCB-QB4</strain>
    </source>
</reference>
<sequence length="250" mass="27701">MNSQALVKINSVANPRARLICFPYAGGNASAYRQWSCLSAQDIEVIAIQPPGRSARINEPPYDNIQAMVNELLPVVLALSGVPYFVFGHSLGSRIAYAVLSEIQRLSAALPECFFVSASRAAHQGKAQSCYIHQLPDNELITAISRLNGTPEVILRDAEFMQMLLPMFRADFKIAETYIAPVVKLQCPIQGFCGVDDDVVKPQQMACWQELTTEFLGVKTYAGGHFYLEPGRQALLHDLRQQIEPNLIFS</sequence>
<organism evidence="3 4">
    <name type="scientific">Saccharobesus litoralis</name>
    <dbReference type="NCBI Taxonomy" id="2172099"/>
    <lineage>
        <taxon>Bacteria</taxon>
        <taxon>Pseudomonadati</taxon>
        <taxon>Pseudomonadota</taxon>
        <taxon>Gammaproteobacteria</taxon>
        <taxon>Alteromonadales</taxon>
        <taxon>Alteromonadaceae</taxon>
        <taxon>Saccharobesus</taxon>
    </lineage>
</organism>
<dbReference type="InterPro" id="IPR012223">
    <property type="entry name" value="TEII"/>
</dbReference>
<evidence type="ECO:0000256" key="1">
    <source>
        <dbReference type="ARBA" id="ARBA00007169"/>
    </source>
</evidence>
<dbReference type="Pfam" id="PF00975">
    <property type="entry name" value="Thioesterase"/>
    <property type="match status" value="1"/>
</dbReference>
<dbReference type="InterPro" id="IPR001031">
    <property type="entry name" value="Thioesterase"/>
</dbReference>
<gene>
    <name evidence="3" type="ORF">C2869_04300</name>
</gene>
<dbReference type="OrthoDB" id="8480037at2"/>